<dbReference type="AlphaFoldDB" id="A0A6J7QEP6"/>
<dbReference type="EMBL" id="CAFBPD010000159">
    <property type="protein sequence ID" value="CAB5012714.1"/>
    <property type="molecule type" value="Genomic_DNA"/>
</dbReference>
<proteinExistence type="predicted"/>
<gene>
    <name evidence="1" type="ORF">UFOPK4061_00950</name>
</gene>
<name>A0A6J7QEP6_9ZZZZ</name>
<accession>A0A6J7QEP6</accession>
<evidence type="ECO:0000313" key="1">
    <source>
        <dbReference type="EMBL" id="CAB5012714.1"/>
    </source>
</evidence>
<protein>
    <submittedName>
        <fullName evidence="1">Unannotated protein</fullName>
    </submittedName>
</protein>
<reference evidence="1" key="1">
    <citation type="submission" date="2020-05" db="EMBL/GenBank/DDBJ databases">
        <authorList>
            <person name="Chiriac C."/>
            <person name="Salcher M."/>
            <person name="Ghai R."/>
            <person name="Kavagutti S V."/>
        </authorList>
    </citation>
    <scope>NUCLEOTIDE SEQUENCE</scope>
</reference>
<sequence length="198" mass="20268">MAEQREGGARSDGCGDVVSGDAALRIGVDPADAQGALLGDALDDIAIGGKVVGVDDDFGTPRSRSDGCAGELVEHDGGGVGDDDLPGRCSECCRPDGIADRVRPLHPFVGPPPNEPLRPLPIDERFETLRGDLQGTAEGIAVEVGEDIAVAGVDEAVEIALEGIRGVEVVGSLEKGHGVTVFLEGALRGSRRGLAGRQ</sequence>
<organism evidence="1">
    <name type="scientific">freshwater metagenome</name>
    <dbReference type="NCBI Taxonomy" id="449393"/>
    <lineage>
        <taxon>unclassified sequences</taxon>
        <taxon>metagenomes</taxon>
        <taxon>ecological metagenomes</taxon>
    </lineage>
</organism>